<evidence type="ECO:0000313" key="2">
    <source>
        <dbReference type="EMBL" id="ADI15107.1"/>
    </source>
</evidence>
<dbReference type="InterPro" id="IPR012347">
    <property type="entry name" value="Ferritin-like"/>
</dbReference>
<dbReference type="Gene3D" id="1.20.1260.10">
    <property type="match status" value="1"/>
</dbReference>
<dbReference type="EMBL" id="CP002049">
    <property type="protein sequence ID" value="ADI15107.1"/>
    <property type="molecule type" value="Genomic_DNA"/>
</dbReference>
<gene>
    <name evidence="2" type="ordered locus">Trad_1993</name>
</gene>
<evidence type="ECO:0000256" key="1">
    <source>
        <dbReference type="SAM" id="Phobius"/>
    </source>
</evidence>
<dbReference type="Proteomes" id="UP000000379">
    <property type="component" value="Chromosome"/>
</dbReference>
<dbReference type="HOGENOM" id="CLU_093759_1_0_0"/>
<keyword evidence="1" id="KW-0812">Transmembrane</keyword>
<keyword evidence="1" id="KW-1133">Transmembrane helix</keyword>
<accession>D7CQX3</accession>
<dbReference type="InterPro" id="IPR010287">
    <property type="entry name" value="DUF892_YciF-like"/>
</dbReference>
<dbReference type="OrthoDB" id="9797741at2"/>
<evidence type="ECO:0000313" key="3">
    <source>
        <dbReference type="Proteomes" id="UP000000379"/>
    </source>
</evidence>
<sequence>MTQQQALLSWLKDAHAMEVGALPTLRGHAAAAQKYPELHAKLTAHAEASARHAEILEGCIERLGGHPSVLKEAVGAVMGRVGGVANLPAKDTVIKNTLGDFAAENFEIASYTSLIAAAEKLGDQETARVCKEILRDEEEMAGWLEGQIATLTQSFLDDSTGDEDEAWYSSLEGAKHKAAELGSHVDQRGALLALGLLFAGIGTLLIINHASQD</sequence>
<dbReference type="SUPFAM" id="SSF47240">
    <property type="entry name" value="Ferritin-like"/>
    <property type="match status" value="1"/>
</dbReference>
<dbReference type="CDD" id="cd00657">
    <property type="entry name" value="Ferritin_like"/>
    <property type="match status" value="1"/>
</dbReference>
<dbReference type="InterPro" id="IPR009078">
    <property type="entry name" value="Ferritin-like_SF"/>
</dbReference>
<proteinExistence type="predicted"/>
<reference evidence="3" key="1">
    <citation type="submission" date="2010-05" db="EMBL/GenBank/DDBJ databases">
        <title>The complete genome of Truepera radiovictris DSM 17093.</title>
        <authorList>
            <consortium name="US DOE Joint Genome Institute (JGI-PGF)"/>
            <person name="Lucas S."/>
            <person name="Copeland A."/>
            <person name="Lapidus A."/>
            <person name="Glavina del Rio T."/>
            <person name="Dalin E."/>
            <person name="Tice H."/>
            <person name="Bruce D."/>
            <person name="Goodwin L."/>
            <person name="Pitluck S."/>
            <person name="Kyrpides N."/>
            <person name="Mavromatis K."/>
            <person name="Ovchinnikova G."/>
            <person name="Munk A.C."/>
            <person name="Detter J.C."/>
            <person name="Han C."/>
            <person name="Tapia R."/>
            <person name="Land M."/>
            <person name="Hauser L."/>
            <person name="Markowitz V."/>
            <person name="Cheng J.-F."/>
            <person name="Hugenholtz P."/>
            <person name="Woyke T."/>
            <person name="Wu D."/>
            <person name="Tindall B."/>
            <person name="Pomrenke H.G."/>
            <person name="Brambilla E."/>
            <person name="Klenk H.-P."/>
            <person name="Eisen J.A."/>
        </authorList>
    </citation>
    <scope>NUCLEOTIDE SEQUENCE [LARGE SCALE GENOMIC DNA]</scope>
    <source>
        <strain evidence="3">DSM 17093 / CIP 108686 / LMG 22925 / RQ-24</strain>
    </source>
</reference>
<dbReference type="AlphaFoldDB" id="D7CQX3"/>
<keyword evidence="1" id="KW-0472">Membrane</keyword>
<dbReference type="STRING" id="649638.Trad_1993"/>
<name>D7CQX3_TRURR</name>
<dbReference type="KEGG" id="tra:Trad_1993"/>
<feature type="transmembrane region" description="Helical" evidence="1">
    <location>
        <begin position="190"/>
        <end position="210"/>
    </location>
</feature>
<reference evidence="2 3" key="2">
    <citation type="journal article" date="2011" name="Stand. Genomic Sci.">
        <title>Complete genome sequence of Truepera radiovictrix type strain (RQ-24).</title>
        <authorList>
            <person name="Ivanova N."/>
            <person name="Rohde C."/>
            <person name="Munk C."/>
            <person name="Nolan M."/>
            <person name="Lucas S."/>
            <person name="Del Rio T.G."/>
            <person name="Tice H."/>
            <person name="Deshpande S."/>
            <person name="Cheng J.F."/>
            <person name="Tapia R."/>
            <person name="Han C."/>
            <person name="Goodwin L."/>
            <person name="Pitluck S."/>
            <person name="Liolios K."/>
            <person name="Mavromatis K."/>
            <person name="Mikhailova N."/>
            <person name="Pati A."/>
            <person name="Chen A."/>
            <person name="Palaniappan K."/>
            <person name="Land M."/>
            <person name="Hauser L."/>
            <person name="Chang Y.J."/>
            <person name="Jeffries C.D."/>
            <person name="Brambilla E."/>
            <person name="Rohde M."/>
            <person name="Goker M."/>
            <person name="Tindall B.J."/>
            <person name="Woyke T."/>
            <person name="Bristow J."/>
            <person name="Eisen J.A."/>
            <person name="Markowitz V."/>
            <person name="Hugenholtz P."/>
            <person name="Kyrpides N.C."/>
            <person name="Klenk H.P."/>
            <person name="Lapidus A."/>
        </authorList>
    </citation>
    <scope>NUCLEOTIDE SEQUENCE [LARGE SCALE GENOMIC DNA]</scope>
    <source>
        <strain evidence="3">DSM 17093 / CIP 108686 / LMG 22925 / RQ-24</strain>
    </source>
</reference>
<dbReference type="eggNOG" id="COG3685">
    <property type="taxonomic scope" value="Bacteria"/>
</dbReference>
<dbReference type="RefSeq" id="WP_013178472.1">
    <property type="nucleotide sequence ID" value="NC_014221.1"/>
</dbReference>
<protein>
    <submittedName>
        <fullName evidence="2">Uncharacterized protein</fullName>
    </submittedName>
</protein>
<dbReference type="Pfam" id="PF05974">
    <property type="entry name" value="DUF892"/>
    <property type="match status" value="1"/>
</dbReference>
<keyword evidence="3" id="KW-1185">Reference proteome</keyword>
<organism evidence="2 3">
    <name type="scientific">Truepera radiovictrix (strain DSM 17093 / CIP 108686 / LMG 22925 / RQ-24)</name>
    <dbReference type="NCBI Taxonomy" id="649638"/>
    <lineage>
        <taxon>Bacteria</taxon>
        <taxon>Thermotogati</taxon>
        <taxon>Deinococcota</taxon>
        <taxon>Deinococci</taxon>
        <taxon>Trueperales</taxon>
        <taxon>Trueperaceae</taxon>
        <taxon>Truepera</taxon>
    </lineage>
</organism>